<dbReference type="AlphaFoldDB" id="A0A6P6J187"/>
<keyword evidence="7" id="KW-1015">Disulfide bond</keyword>
<keyword evidence="9" id="KW-0325">Glycoprotein</keyword>
<evidence type="ECO:0000256" key="10">
    <source>
        <dbReference type="ARBA" id="ARBA00023319"/>
    </source>
</evidence>
<dbReference type="KEGG" id="caua:113039881"/>
<dbReference type="InterPro" id="IPR051713">
    <property type="entry name" value="T-cell_Activation_Regulation"/>
</dbReference>
<dbReference type="Pfam" id="PF07686">
    <property type="entry name" value="V-set"/>
    <property type="match status" value="1"/>
</dbReference>
<dbReference type="GO" id="GO:0031295">
    <property type="term" value="P:T cell costimulation"/>
    <property type="evidence" value="ECO:0007669"/>
    <property type="project" value="TreeGrafter"/>
</dbReference>
<dbReference type="GeneID" id="113039881"/>
<evidence type="ECO:0000256" key="6">
    <source>
        <dbReference type="ARBA" id="ARBA00023136"/>
    </source>
</evidence>
<evidence type="ECO:0000256" key="3">
    <source>
        <dbReference type="ARBA" id="ARBA00022692"/>
    </source>
</evidence>
<comment type="subcellular location">
    <subcellularLocation>
        <location evidence="1">Cell membrane</location>
        <topology evidence="1">Single-pass type I membrane protein</topology>
    </subcellularLocation>
</comment>
<keyword evidence="13" id="KW-1185">Reference proteome</keyword>
<evidence type="ECO:0000259" key="12">
    <source>
        <dbReference type="PROSITE" id="PS50835"/>
    </source>
</evidence>
<feature type="domain" description="Ig-like" evidence="12">
    <location>
        <begin position="23"/>
        <end position="138"/>
    </location>
</feature>
<keyword evidence="4" id="KW-0732">Signal</keyword>
<evidence type="ECO:0000256" key="1">
    <source>
        <dbReference type="ARBA" id="ARBA00004251"/>
    </source>
</evidence>
<evidence type="ECO:0000256" key="2">
    <source>
        <dbReference type="ARBA" id="ARBA00022475"/>
    </source>
</evidence>
<keyword evidence="10" id="KW-0393">Immunoglobulin domain</keyword>
<evidence type="ECO:0000313" key="14">
    <source>
        <dbReference type="RefSeq" id="XP_026053806.1"/>
    </source>
</evidence>
<dbReference type="PANTHER" id="PTHR25466:SF14">
    <property type="entry name" value="BUTYROPHILIN SUBFAMILY 2 MEMBER A2-LIKE-RELATED"/>
    <property type="match status" value="1"/>
</dbReference>
<dbReference type="FunFam" id="2.60.40.10:FF:000142">
    <property type="entry name" value="V-set domain-containing T-cell activation inhibitor 1"/>
    <property type="match status" value="1"/>
</dbReference>
<dbReference type="PROSITE" id="PS50835">
    <property type="entry name" value="IG_LIKE"/>
    <property type="match status" value="1"/>
</dbReference>
<evidence type="ECO:0000256" key="9">
    <source>
        <dbReference type="ARBA" id="ARBA00023180"/>
    </source>
</evidence>
<organism evidence="13 14">
    <name type="scientific">Carassius auratus</name>
    <name type="common">Goldfish</name>
    <dbReference type="NCBI Taxonomy" id="7957"/>
    <lineage>
        <taxon>Eukaryota</taxon>
        <taxon>Metazoa</taxon>
        <taxon>Chordata</taxon>
        <taxon>Craniata</taxon>
        <taxon>Vertebrata</taxon>
        <taxon>Euteleostomi</taxon>
        <taxon>Actinopterygii</taxon>
        <taxon>Neopterygii</taxon>
        <taxon>Teleostei</taxon>
        <taxon>Ostariophysi</taxon>
        <taxon>Cypriniformes</taxon>
        <taxon>Cyprinidae</taxon>
        <taxon>Cyprininae</taxon>
        <taxon>Carassius</taxon>
    </lineage>
</organism>
<dbReference type="Gene3D" id="2.60.40.10">
    <property type="entry name" value="Immunoglobulins"/>
    <property type="match status" value="1"/>
</dbReference>
<evidence type="ECO:0000256" key="7">
    <source>
        <dbReference type="ARBA" id="ARBA00023157"/>
    </source>
</evidence>
<dbReference type="Proteomes" id="UP000515129">
    <property type="component" value="Chromosome 22"/>
</dbReference>
<feature type="transmembrane region" description="Helical" evidence="11">
    <location>
        <begin position="170"/>
        <end position="191"/>
    </location>
</feature>
<evidence type="ECO:0000256" key="4">
    <source>
        <dbReference type="ARBA" id="ARBA00022729"/>
    </source>
</evidence>
<keyword evidence="2" id="KW-1003">Cell membrane</keyword>
<evidence type="ECO:0000256" key="11">
    <source>
        <dbReference type="SAM" id="Phobius"/>
    </source>
</evidence>
<keyword evidence="5 11" id="KW-1133">Transmembrane helix</keyword>
<reference evidence="14" key="1">
    <citation type="submission" date="2025-08" db="UniProtKB">
        <authorList>
            <consortium name="RefSeq"/>
        </authorList>
    </citation>
    <scope>IDENTIFICATION</scope>
    <source>
        <strain evidence="14">Wakin</strain>
        <tissue evidence="14">Muscle</tissue>
    </source>
</reference>
<evidence type="ECO:0000313" key="13">
    <source>
        <dbReference type="Proteomes" id="UP000515129"/>
    </source>
</evidence>
<keyword evidence="3 11" id="KW-0812">Transmembrane</keyword>
<dbReference type="GO" id="GO:0042102">
    <property type="term" value="P:positive regulation of T cell proliferation"/>
    <property type="evidence" value="ECO:0007669"/>
    <property type="project" value="TreeGrafter"/>
</dbReference>
<protein>
    <submittedName>
        <fullName evidence="14">Programmed cell death 1 ligand 1-like isoform X1</fullName>
    </submittedName>
</protein>
<dbReference type="InterPro" id="IPR036179">
    <property type="entry name" value="Ig-like_dom_sf"/>
</dbReference>
<evidence type="ECO:0000256" key="5">
    <source>
        <dbReference type="ARBA" id="ARBA00022989"/>
    </source>
</evidence>
<dbReference type="InterPro" id="IPR003599">
    <property type="entry name" value="Ig_sub"/>
</dbReference>
<dbReference type="PANTHER" id="PTHR25466">
    <property type="entry name" value="T-LYMPHOCYTE ACTIVATION ANTIGEN"/>
    <property type="match status" value="1"/>
</dbReference>
<dbReference type="InterPro" id="IPR007110">
    <property type="entry name" value="Ig-like_dom"/>
</dbReference>
<name>A0A6P6J187_CARAU</name>
<dbReference type="RefSeq" id="XP_026053806.1">
    <property type="nucleotide sequence ID" value="XM_026198021.1"/>
</dbReference>
<dbReference type="GO" id="GO:0042130">
    <property type="term" value="P:negative regulation of T cell proliferation"/>
    <property type="evidence" value="ECO:0007669"/>
    <property type="project" value="TreeGrafter"/>
</dbReference>
<keyword evidence="6 11" id="KW-0472">Membrane</keyword>
<dbReference type="GO" id="GO:0007166">
    <property type="term" value="P:cell surface receptor signaling pathway"/>
    <property type="evidence" value="ECO:0007669"/>
    <property type="project" value="TreeGrafter"/>
</dbReference>
<accession>A0A6P6J187</accession>
<dbReference type="InterPro" id="IPR013783">
    <property type="entry name" value="Ig-like_fold"/>
</dbReference>
<gene>
    <name evidence="14" type="primary">LOC113039881</name>
</gene>
<proteinExistence type="predicted"/>
<dbReference type="InterPro" id="IPR013106">
    <property type="entry name" value="Ig_V-set"/>
</dbReference>
<dbReference type="GO" id="GO:0071222">
    <property type="term" value="P:cellular response to lipopolysaccharide"/>
    <property type="evidence" value="ECO:0007669"/>
    <property type="project" value="TreeGrafter"/>
</dbReference>
<dbReference type="GO" id="GO:0009897">
    <property type="term" value="C:external side of plasma membrane"/>
    <property type="evidence" value="ECO:0007669"/>
    <property type="project" value="TreeGrafter"/>
</dbReference>
<keyword evidence="8" id="KW-0675">Receptor</keyword>
<sequence>MPLLSTTEAADRPNEASGGNFTPTIYFICVFTLLINKVSLQVTGDVGGSVVLPCSSTEPDLKPQDINVHWRDKDRKIVYDIVMGNYAQELQDQEYKNRVETFPQEFLKGNVSIKLNNLQHTDAGTYSCIITPSSEHLTVQLIINESSAGNKITDLQNEGEASEADKKSLLWVYIVVGVLIGLVGLIIGLIIKFRKKQFKFSCVKTQ</sequence>
<dbReference type="SUPFAM" id="SSF48726">
    <property type="entry name" value="Immunoglobulin"/>
    <property type="match status" value="1"/>
</dbReference>
<dbReference type="SMART" id="SM00409">
    <property type="entry name" value="IG"/>
    <property type="match status" value="1"/>
</dbReference>
<dbReference type="GO" id="GO:0006955">
    <property type="term" value="P:immune response"/>
    <property type="evidence" value="ECO:0007669"/>
    <property type="project" value="TreeGrafter"/>
</dbReference>
<dbReference type="OrthoDB" id="9898017at2759"/>
<evidence type="ECO:0000256" key="8">
    <source>
        <dbReference type="ARBA" id="ARBA00023170"/>
    </source>
</evidence>